<keyword evidence="3 8" id="KW-0812">Transmembrane</keyword>
<dbReference type="InterPro" id="IPR004326">
    <property type="entry name" value="Mlo"/>
</dbReference>
<keyword evidence="10" id="KW-1185">Reference proteome</keyword>
<accession>A0AAP0JD31</accession>
<evidence type="ECO:0000256" key="2">
    <source>
        <dbReference type="ARBA" id="ARBA00006574"/>
    </source>
</evidence>
<dbReference type="EMBL" id="JBBNAG010000005">
    <property type="protein sequence ID" value="KAK9131916.1"/>
    <property type="molecule type" value="Genomic_DNA"/>
</dbReference>
<name>A0AAP0JD31_9MAGN</name>
<protein>
    <recommendedName>
        <fullName evidence="11">MLO-like protein</fullName>
    </recommendedName>
</protein>
<feature type="transmembrane region" description="Helical" evidence="8">
    <location>
        <begin position="131"/>
        <end position="152"/>
    </location>
</feature>
<sequence length="389" mass="43171">MAGENKVEGVASLDETPTWAIAAVCFVLIAISLSIEHVLHFSAKLLSKKRKALRQALHKVESELMLFGFVSLLLEVTKEPISKICIPLSVAETFLPCEQSELSKIDEETQCKHKGKISLMSSVGVNQLQRLIFVFAVFHVLSSVLTFGLGMAKVSFLRQFTGSVSKTDYVTLRHGFIMAHFTGDSEFNFQMFLRRTLDKDFQRLELDVLSSVHFLQSKWYFASKARRQVLLVQSTKAAASSDAFHPIPELLSTGILRMDLGSTASIVIKIAASLFVQFLCGYVTLPLYALVTQMGTSMKKAVFTEHVVVGLKNWHATAKAKVTGSNSMNLTAAPSTAPSSSTITRSSSFDDYEIEMQPHDQPSQTIQHVSVEITEEKVHTDQPAPFKFW</sequence>
<comment type="similarity">
    <text evidence="2">Belongs to the MLO family.</text>
</comment>
<evidence type="ECO:0000256" key="5">
    <source>
        <dbReference type="ARBA" id="ARBA00022989"/>
    </source>
</evidence>
<evidence type="ECO:0000256" key="3">
    <source>
        <dbReference type="ARBA" id="ARBA00022692"/>
    </source>
</evidence>
<evidence type="ECO:0000256" key="4">
    <source>
        <dbReference type="ARBA" id="ARBA00022821"/>
    </source>
</evidence>
<evidence type="ECO:0000313" key="10">
    <source>
        <dbReference type="Proteomes" id="UP001419268"/>
    </source>
</evidence>
<dbReference type="AlphaFoldDB" id="A0AAP0JD31"/>
<comment type="caution">
    <text evidence="9">The sequence shown here is derived from an EMBL/GenBank/DDBJ whole genome shotgun (WGS) entry which is preliminary data.</text>
</comment>
<dbReference type="GO" id="GO:0016020">
    <property type="term" value="C:membrane"/>
    <property type="evidence" value="ECO:0007669"/>
    <property type="project" value="UniProtKB-SubCell"/>
</dbReference>
<keyword evidence="7" id="KW-0568">Pathogenesis-related protein</keyword>
<organism evidence="9 10">
    <name type="scientific">Stephania cephalantha</name>
    <dbReference type="NCBI Taxonomy" id="152367"/>
    <lineage>
        <taxon>Eukaryota</taxon>
        <taxon>Viridiplantae</taxon>
        <taxon>Streptophyta</taxon>
        <taxon>Embryophyta</taxon>
        <taxon>Tracheophyta</taxon>
        <taxon>Spermatophyta</taxon>
        <taxon>Magnoliopsida</taxon>
        <taxon>Ranunculales</taxon>
        <taxon>Menispermaceae</taxon>
        <taxon>Menispermoideae</taxon>
        <taxon>Cissampelideae</taxon>
        <taxon>Stephania</taxon>
    </lineage>
</organism>
<dbReference type="PANTHER" id="PTHR31942:SF72">
    <property type="entry name" value="MLO-LIKE PROTEIN"/>
    <property type="match status" value="1"/>
</dbReference>
<proteinExistence type="inferred from homology"/>
<comment type="subcellular location">
    <subcellularLocation>
        <location evidence="1">Membrane</location>
        <topology evidence="1">Multi-pass membrane protein</topology>
    </subcellularLocation>
</comment>
<evidence type="ECO:0000313" key="9">
    <source>
        <dbReference type="EMBL" id="KAK9131916.1"/>
    </source>
</evidence>
<dbReference type="Pfam" id="PF03094">
    <property type="entry name" value="Mlo"/>
    <property type="match status" value="3"/>
</dbReference>
<evidence type="ECO:0008006" key="11">
    <source>
        <dbReference type="Google" id="ProtNLM"/>
    </source>
</evidence>
<feature type="transmembrane region" description="Helical" evidence="8">
    <location>
        <begin position="266"/>
        <end position="291"/>
    </location>
</feature>
<dbReference type="PANTHER" id="PTHR31942">
    <property type="entry name" value="MLO-LIKE PROTEIN 1"/>
    <property type="match status" value="1"/>
</dbReference>
<evidence type="ECO:0000256" key="6">
    <source>
        <dbReference type="ARBA" id="ARBA00023136"/>
    </source>
</evidence>
<evidence type="ECO:0000256" key="7">
    <source>
        <dbReference type="ARBA" id="ARBA00023265"/>
    </source>
</evidence>
<dbReference type="Proteomes" id="UP001419268">
    <property type="component" value="Unassembled WGS sequence"/>
</dbReference>
<feature type="transmembrane region" description="Helical" evidence="8">
    <location>
        <begin position="20"/>
        <end position="41"/>
    </location>
</feature>
<dbReference type="GO" id="GO:0006952">
    <property type="term" value="P:defense response"/>
    <property type="evidence" value="ECO:0007669"/>
    <property type="project" value="UniProtKB-KW"/>
</dbReference>
<reference evidence="9 10" key="1">
    <citation type="submission" date="2024-01" db="EMBL/GenBank/DDBJ databases">
        <title>Genome assemblies of Stephania.</title>
        <authorList>
            <person name="Yang L."/>
        </authorList>
    </citation>
    <scope>NUCLEOTIDE SEQUENCE [LARGE SCALE GENOMIC DNA]</scope>
    <source>
        <strain evidence="9">JXDWG</strain>
        <tissue evidence="9">Leaf</tissue>
    </source>
</reference>
<keyword evidence="5 8" id="KW-1133">Transmembrane helix</keyword>
<keyword evidence="4" id="KW-0611">Plant defense</keyword>
<evidence type="ECO:0000256" key="1">
    <source>
        <dbReference type="ARBA" id="ARBA00004141"/>
    </source>
</evidence>
<keyword evidence="6 8" id="KW-0472">Membrane</keyword>
<gene>
    <name evidence="9" type="ORF">Scep_011444</name>
</gene>
<evidence type="ECO:0000256" key="8">
    <source>
        <dbReference type="SAM" id="Phobius"/>
    </source>
</evidence>